<dbReference type="Proteomes" id="UP000012179">
    <property type="component" value="Chromosome"/>
</dbReference>
<keyword evidence="2" id="KW-1185">Reference proteome</keyword>
<accession>A0A1W6SPJ2</accession>
<dbReference type="KEGG" id="nlc:EBAPG3_008075"/>
<dbReference type="EMBL" id="CP021106">
    <property type="protein sequence ID" value="ARO87728.1"/>
    <property type="molecule type" value="Genomic_DNA"/>
</dbReference>
<evidence type="ECO:0000313" key="2">
    <source>
        <dbReference type="Proteomes" id="UP000012179"/>
    </source>
</evidence>
<organism evidence="1 2">
    <name type="scientific">Nitrosospira lacus</name>
    <dbReference type="NCBI Taxonomy" id="1288494"/>
    <lineage>
        <taxon>Bacteria</taxon>
        <taxon>Pseudomonadati</taxon>
        <taxon>Pseudomonadota</taxon>
        <taxon>Betaproteobacteria</taxon>
        <taxon>Nitrosomonadales</taxon>
        <taxon>Nitrosomonadaceae</taxon>
        <taxon>Nitrosospira</taxon>
    </lineage>
</organism>
<name>A0A1W6SPJ2_9PROT</name>
<sequence>MIKNIKASKSIKNTPESMNIVENKRKGNNMMESPAVHLRETNPMKESWLKAGLAALTAMMVFFHIEAGAQVLPGPGIDLGLGTQAASQAAAAAGALSNSQQIQTQTAVATATGGQGGAAYNTGNSQTMNLGVHGVRNNPNIGLGLMVPTAPCRDTYSLGGSAAGVGGGVAWSKADRECRWQDIGAAFIRAGFIEDGLALWCAIEGVEDIAPTCRRLKAAKQVMQGSVATSNDKPGQGGWQEW</sequence>
<gene>
    <name evidence="1" type="ORF">EBAPG3_008075</name>
</gene>
<reference evidence="1 2" key="1">
    <citation type="journal article" date="2015" name="Int. J. Syst. Evol. Microbiol.">
        <title>Nitrosospira lacus sp. nov., a psychrotolerant, ammonia-oxidizing bacterium from sandy lake sediment.</title>
        <authorList>
            <person name="Urakawa H."/>
            <person name="Garcia J.C."/>
            <person name="Nielsen J.L."/>
            <person name="Le V.Q."/>
            <person name="Kozlowski J.A."/>
            <person name="Stein L.Y."/>
            <person name="Lim C.K."/>
            <person name="Pommerening-Roser A."/>
            <person name="Martens-Habbena W."/>
            <person name="Stahl D.A."/>
            <person name="Klotz M.G."/>
        </authorList>
    </citation>
    <scope>NUCLEOTIDE SEQUENCE [LARGE SCALE GENOMIC DNA]</scope>
    <source>
        <strain evidence="1 2">APG3</strain>
    </source>
</reference>
<evidence type="ECO:0000313" key="1">
    <source>
        <dbReference type="EMBL" id="ARO87728.1"/>
    </source>
</evidence>
<protein>
    <submittedName>
        <fullName evidence="1">Uncharacterized protein</fullName>
    </submittedName>
</protein>
<dbReference type="AlphaFoldDB" id="A0A1W6SPJ2"/>
<proteinExistence type="predicted"/>